<dbReference type="HOGENOM" id="CLU_2755258_0_0_5"/>
<name>E3I344_RHOVT</name>
<organism evidence="1 3">
    <name type="scientific">Rhodomicrobium vannielii (strain ATCC 17100 / DSM 162 / LMG 4299 / NCIMB 10020 / ATH 3.1.1)</name>
    <dbReference type="NCBI Taxonomy" id="648757"/>
    <lineage>
        <taxon>Bacteria</taxon>
        <taxon>Pseudomonadati</taxon>
        <taxon>Pseudomonadota</taxon>
        <taxon>Alphaproteobacteria</taxon>
        <taxon>Hyphomicrobiales</taxon>
        <taxon>Hyphomicrobiaceae</taxon>
        <taxon>Rhodomicrobium</taxon>
    </lineage>
</organism>
<reference evidence="3" key="2">
    <citation type="journal article" date="2011" name="J. Bacteriol.">
        <title>Genome sequences of eight morphologically diverse alphaproteobacteria.</title>
        <authorList>
            <consortium name="US DOE Joint Genome Institute"/>
            <person name="Brown P.J."/>
            <person name="Kysela D.T."/>
            <person name="Buechlein A."/>
            <person name="Hemmerich C."/>
            <person name="Brun Y.V."/>
        </authorList>
    </citation>
    <scope>NUCLEOTIDE SEQUENCE [LARGE SCALE GENOMIC DNA]</scope>
    <source>
        <strain evidence="3">ATCC 17100 / ATH 3.1.1 / DSM 162 / LMG 4299</strain>
    </source>
</reference>
<dbReference type="KEGG" id="rva:Rvan_1065"/>
<accession>E3I344</accession>
<evidence type="ECO:0000313" key="3">
    <source>
        <dbReference type="Proteomes" id="UP000001399"/>
    </source>
</evidence>
<dbReference type="EMBL" id="CP002292">
    <property type="protein sequence ID" value="ADP72002.1"/>
    <property type="molecule type" value="Genomic_DNA"/>
</dbReference>
<reference evidence="1" key="1">
    <citation type="submission" date="2010-10" db="EMBL/GenBank/DDBJ databases">
        <title>Complete sequence of Rhodomicrobium vannielii ATCC 17100.</title>
        <authorList>
            <consortium name="US DOE Joint Genome Institute"/>
            <person name="Lucas S."/>
            <person name="Copeland A."/>
            <person name="Lapidus A."/>
            <person name="Cheng J.-F."/>
            <person name="Bruce D."/>
            <person name="Goodwin L."/>
            <person name="Pitluck S."/>
            <person name="Chertkov O."/>
            <person name="Zhang Z."/>
            <person name="Detter J.C."/>
            <person name="Han C."/>
            <person name="Tapia R."/>
            <person name="Land M."/>
            <person name="Hauser L."/>
            <person name="Jeffries C."/>
            <person name="Kyrpides N."/>
            <person name="Ivanova N."/>
            <person name="Ovchinnikova G."/>
            <person name="Brown P.J.B."/>
            <person name="Brun Y.V."/>
            <person name="Woyke T."/>
        </authorList>
    </citation>
    <scope>NUCLEOTIDE SEQUENCE</scope>
    <source>
        <strain evidence="1">ATCC 17100</strain>
    </source>
</reference>
<keyword evidence="3" id="KW-1185">Reference proteome</keyword>
<protein>
    <submittedName>
        <fullName evidence="1">Methyl-accepting chemotaxis protein</fullName>
    </submittedName>
</protein>
<gene>
    <name evidence="1" type="ordered locus">Rvan_1065</name>
    <name evidence="2" type="ordered locus">Rvan_2793</name>
</gene>
<dbReference type="EMBL" id="CP002292">
    <property type="protein sequence ID" value="ADP70338.1"/>
    <property type="molecule type" value="Genomic_DNA"/>
</dbReference>
<dbReference type="KEGG" id="rva:Rvan_2793"/>
<dbReference type="Proteomes" id="UP000001399">
    <property type="component" value="Chromosome"/>
</dbReference>
<sequence length="70" mass="7696">MPMKLTVADLKSLKALLRYARELIDDAANTSRAADDTARHIRLRSLSRQVDDELDSLAQSLAAAERAAKS</sequence>
<dbReference type="AlphaFoldDB" id="E3I344"/>
<evidence type="ECO:0000313" key="1">
    <source>
        <dbReference type="EMBL" id="ADP70338.1"/>
    </source>
</evidence>
<evidence type="ECO:0000313" key="2">
    <source>
        <dbReference type="EMBL" id="ADP72002.1"/>
    </source>
</evidence>
<proteinExistence type="predicted"/>